<dbReference type="RefSeq" id="WP_322446689.1">
    <property type="nucleotide sequence ID" value="NZ_JAXOFX010000006.1"/>
</dbReference>
<gene>
    <name evidence="1" type="ORF">SM124_11635</name>
</gene>
<protein>
    <submittedName>
        <fullName evidence="1">Uncharacterized protein</fullName>
    </submittedName>
</protein>
<keyword evidence="2" id="KW-1185">Reference proteome</keyword>
<proteinExistence type="predicted"/>
<sequence length="219" mass="25481">MLSMIKKFILDKTQLLKIEELNLPEEAINEFDEMYQKYIEAGDGNYIPFYSKYPLFLFLNYVIENKNVLVHGSNNSLINEFEPRNSSLFNGKPIKAVFASTDGVWSLFFSVKNRKGYVGSIRNLCLTVPTNKGIKRYYYFSINNDDVGSPWTDGTIYFFSKHLFRQGGIRDEWVSEDKVRPLAKLSVTPNDFPFLDKVIVHRETEWMGKTILKALFIKK</sequence>
<comment type="caution">
    <text evidence="1">The sequence shown here is derived from an EMBL/GenBank/DDBJ whole genome shotgun (WGS) entry which is preliminary data.</text>
</comment>
<organism evidence="1 2">
    <name type="scientific">Robertmurraya mangrovi</name>
    <dbReference type="NCBI Taxonomy" id="3098077"/>
    <lineage>
        <taxon>Bacteria</taxon>
        <taxon>Bacillati</taxon>
        <taxon>Bacillota</taxon>
        <taxon>Bacilli</taxon>
        <taxon>Bacillales</taxon>
        <taxon>Bacillaceae</taxon>
        <taxon>Robertmurraya</taxon>
    </lineage>
</organism>
<name>A0ABU5IZ03_9BACI</name>
<reference evidence="1 2" key="1">
    <citation type="submission" date="2023-11" db="EMBL/GenBank/DDBJ databases">
        <title>Bacillus jintuensis, isolated from a mudflat on the Beibu Gulf coast.</title>
        <authorList>
            <person name="Li M."/>
        </authorList>
    </citation>
    <scope>NUCLEOTIDE SEQUENCE [LARGE SCALE GENOMIC DNA]</scope>
    <source>
        <strain evidence="1 2">31A1R</strain>
    </source>
</reference>
<evidence type="ECO:0000313" key="1">
    <source>
        <dbReference type="EMBL" id="MDZ5472399.1"/>
    </source>
</evidence>
<dbReference type="Proteomes" id="UP001290455">
    <property type="component" value="Unassembled WGS sequence"/>
</dbReference>
<accession>A0ABU5IZ03</accession>
<evidence type="ECO:0000313" key="2">
    <source>
        <dbReference type="Proteomes" id="UP001290455"/>
    </source>
</evidence>
<dbReference type="EMBL" id="JAXOFX010000006">
    <property type="protein sequence ID" value="MDZ5472399.1"/>
    <property type="molecule type" value="Genomic_DNA"/>
</dbReference>